<keyword evidence="3" id="KW-0378">Hydrolase</keyword>
<dbReference type="PROSITE" id="PS51470">
    <property type="entry name" value="FG_GAP"/>
    <property type="match status" value="3"/>
</dbReference>
<dbReference type="InterPro" id="IPR013517">
    <property type="entry name" value="FG-GAP"/>
</dbReference>
<dbReference type="PANTHER" id="PTHR23221">
    <property type="entry name" value="GLYCOSYLPHOSPHATIDYLINOSITOL PHOSPHOLIPASE D"/>
    <property type="match status" value="1"/>
</dbReference>
<dbReference type="SMART" id="SM00191">
    <property type="entry name" value="Int_alpha"/>
    <property type="match status" value="5"/>
</dbReference>
<keyword evidence="4" id="KW-0325">Glycoprotein</keyword>
<dbReference type="GO" id="GO:0007155">
    <property type="term" value="P:cell adhesion"/>
    <property type="evidence" value="ECO:0007669"/>
    <property type="project" value="InterPro"/>
</dbReference>
<evidence type="ECO:0000256" key="5">
    <source>
        <dbReference type="SAM" id="SignalP"/>
    </source>
</evidence>
<dbReference type="GO" id="GO:0008305">
    <property type="term" value="C:integrin complex"/>
    <property type="evidence" value="ECO:0007669"/>
    <property type="project" value="InterPro"/>
</dbReference>
<proteinExistence type="predicted"/>
<evidence type="ECO:0008006" key="8">
    <source>
        <dbReference type="Google" id="ProtNLM"/>
    </source>
</evidence>
<dbReference type="RefSeq" id="WP_112443251.1">
    <property type="nucleotide sequence ID" value="NZ_CP030074.1"/>
</dbReference>
<dbReference type="EMBL" id="CP030074">
    <property type="protein sequence ID" value="AWW43449.1"/>
    <property type="molecule type" value="Genomic_DNA"/>
</dbReference>
<keyword evidence="6" id="KW-0614">Plasmid</keyword>
<feature type="signal peptide" evidence="5">
    <location>
        <begin position="1"/>
        <end position="26"/>
    </location>
</feature>
<dbReference type="PANTHER" id="PTHR23221:SF7">
    <property type="entry name" value="PHOSPHATIDYLINOSITOL-GLYCAN-SPECIFIC PHOSPHOLIPASE D"/>
    <property type="match status" value="1"/>
</dbReference>
<dbReference type="SUPFAM" id="SSF69318">
    <property type="entry name" value="Integrin alpha N-terminal domain"/>
    <property type="match status" value="1"/>
</dbReference>
<geneLocation type="plasmid" evidence="6 7">
    <name>unnamed1</name>
</geneLocation>
<dbReference type="InterPro" id="IPR000413">
    <property type="entry name" value="Integrin_alpha"/>
</dbReference>
<protein>
    <recommendedName>
        <fullName evidence="8">VCBS repeat-containing protein</fullName>
    </recommendedName>
</protein>
<evidence type="ECO:0000256" key="4">
    <source>
        <dbReference type="ARBA" id="ARBA00023180"/>
    </source>
</evidence>
<evidence type="ECO:0000313" key="7">
    <source>
        <dbReference type="Proteomes" id="UP000249616"/>
    </source>
</evidence>
<name>A0A2Z4JEC1_9ACTN</name>
<dbReference type="Proteomes" id="UP000249616">
    <property type="component" value="Plasmid unnamed1"/>
</dbReference>
<dbReference type="AlphaFoldDB" id="A0A2Z4JEC1"/>
<keyword evidence="1 5" id="KW-0732">Signal</keyword>
<dbReference type="Gene3D" id="2.130.10.130">
    <property type="entry name" value="Integrin alpha, N-terminal"/>
    <property type="match status" value="3"/>
</dbReference>
<feature type="chain" id="PRO_5016271525" description="VCBS repeat-containing protein" evidence="5">
    <location>
        <begin position="27"/>
        <end position="495"/>
    </location>
</feature>
<dbReference type="PRINTS" id="PR01185">
    <property type="entry name" value="INTEGRINA"/>
</dbReference>
<dbReference type="GO" id="GO:0016787">
    <property type="term" value="F:hydrolase activity"/>
    <property type="evidence" value="ECO:0007669"/>
    <property type="project" value="UniProtKB-KW"/>
</dbReference>
<evidence type="ECO:0000256" key="3">
    <source>
        <dbReference type="ARBA" id="ARBA00022801"/>
    </source>
</evidence>
<evidence type="ECO:0000256" key="1">
    <source>
        <dbReference type="ARBA" id="ARBA00022729"/>
    </source>
</evidence>
<dbReference type="KEGG" id="scad:DN051_43640"/>
<accession>A0A2Z4JEC1</accession>
<keyword evidence="2" id="KW-0677">Repeat</keyword>
<organism evidence="6 7">
    <name type="scientific">Streptomyces cadmiisoli</name>
    <dbReference type="NCBI Taxonomy" id="2184053"/>
    <lineage>
        <taxon>Bacteria</taxon>
        <taxon>Bacillati</taxon>
        <taxon>Actinomycetota</taxon>
        <taxon>Actinomycetes</taxon>
        <taxon>Kitasatosporales</taxon>
        <taxon>Streptomycetaceae</taxon>
        <taxon>Streptomyces</taxon>
        <taxon>Streptomyces aurantiacus group</taxon>
    </lineage>
</organism>
<reference evidence="7" key="1">
    <citation type="submission" date="2018-06" db="EMBL/GenBank/DDBJ databases">
        <authorList>
            <person name="Li K."/>
        </authorList>
    </citation>
    <scope>NUCLEOTIDE SEQUENCE [LARGE SCALE GENOMIC DNA]</scope>
    <source>
        <strain evidence="7">ZFG47</strain>
        <plasmid evidence="7">unnamed1</plasmid>
    </source>
</reference>
<sequence length="495" mass="49373">MRRAVTAAAVLTASAAVTLTPVTSSAAAPFKGANTASVQDDFNGDGYRDLAVGAPGAANGTVEEAGSVVVLYGSASSVSTTRRAVITQSTSGIPGTAEESDRFGRTVASADLDRDGYADLLVGATGEDVGGVESRGSVTVVWGGPNGLKGGANIAPPAKYGEGRTYCRFGMSIATGDMNGDGAPEVGIGSGCNVASYSGPFTRAGRATAGYLEWRENARGVVMGDVNGDGRAERFYLAGPTDGDLRGPVTLDAGAPDAEDPSANSGIELPYADGHAGKIGDINGDGYGDLVTGIALDNSHFDSPASSAHRGGEIQVLYGGTQGITAGQKPKVFHQDTAGVPGAAEWGDWFGRSLSVGDVNADGYADVLVGSPLEAVGSRAAAGTAVLLRGSAAGLTTSKAVGYTQNTAGVPGAAEAEDWFGAAVHLADLNKDGKAETVVGVPTENSDGCLWVARGSASGPVLKGSVNLCGKSAGIAVRGMNGHFGAALTSPHVES</sequence>
<dbReference type="InterPro" id="IPR028994">
    <property type="entry name" value="Integrin_alpha_N"/>
</dbReference>
<evidence type="ECO:0000313" key="6">
    <source>
        <dbReference type="EMBL" id="AWW43449.1"/>
    </source>
</evidence>
<dbReference type="Pfam" id="PF01839">
    <property type="entry name" value="FG-GAP"/>
    <property type="match status" value="3"/>
</dbReference>
<evidence type="ECO:0000256" key="2">
    <source>
        <dbReference type="ARBA" id="ARBA00022737"/>
    </source>
</evidence>
<gene>
    <name evidence="6" type="ORF">DN051_43640</name>
</gene>
<keyword evidence="7" id="KW-1185">Reference proteome</keyword>
<dbReference type="InterPro" id="IPR013519">
    <property type="entry name" value="Int_alpha_beta-p"/>
</dbReference>